<feature type="region of interest" description="Disordered" evidence="8">
    <location>
        <begin position="1"/>
        <end position="24"/>
    </location>
</feature>
<feature type="transmembrane region" description="Helical" evidence="7">
    <location>
        <begin position="90"/>
        <end position="114"/>
    </location>
</feature>
<evidence type="ECO:0000256" key="7">
    <source>
        <dbReference type="RuleBase" id="RU361218"/>
    </source>
</evidence>
<evidence type="ECO:0000256" key="1">
    <source>
        <dbReference type="ARBA" id="ARBA00004141"/>
    </source>
</evidence>
<evidence type="ECO:0000256" key="8">
    <source>
        <dbReference type="SAM" id="MobiDB-lite"/>
    </source>
</evidence>
<feature type="transmembrane region" description="Helical" evidence="7">
    <location>
        <begin position="50"/>
        <end position="78"/>
    </location>
</feature>
<keyword evidence="5 7" id="KW-0472">Membrane</keyword>
<dbReference type="GO" id="GO:0005886">
    <property type="term" value="C:plasma membrane"/>
    <property type="evidence" value="ECO:0007669"/>
    <property type="project" value="TreeGrafter"/>
</dbReference>
<dbReference type="Gene3D" id="1.10.1450.10">
    <property type="entry name" value="Tetraspanin"/>
    <property type="match status" value="1"/>
</dbReference>
<dbReference type="PIRSF" id="PIRSF002419">
    <property type="entry name" value="Tetraspanin"/>
    <property type="match status" value="1"/>
</dbReference>
<gene>
    <name evidence="9" type="ORF">Bpfe_017906</name>
</gene>
<keyword evidence="10" id="KW-1185">Reference proteome</keyword>
<dbReference type="InterPro" id="IPR000301">
    <property type="entry name" value="Tetraspanin_animals"/>
</dbReference>
<dbReference type="InterPro" id="IPR008952">
    <property type="entry name" value="Tetraspanin_EC2_sf"/>
</dbReference>
<evidence type="ECO:0000256" key="4">
    <source>
        <dbReference type="ARBA" id="ARBA00022989"/>
    </source>
</evidence>
<dbReference type="PRINTS" id="PR00259">
    <property type="entry name" value="TMFOUR"/>
</dbReference>
<name>A0AAD8F661_BIOPF</name>
<reference evidence="9" key="2">
    <citation type="submission" date="2023-04" db="EMBL/GenBank/DDBJ databases">
        <authorList>
            <person name="Bu L."/>
            <person name="Lu L."/>
            <person name="Laidemitt M.R."/>
            <person name="Zhang S.M."/>
            <person name="Mutuku M."/>
            <person name="Mkoji G."/>
            <person name="Steinauer M."/>
            <person name="Loker E.S."/>
        </authorList>
    </citation>
    <scope>NUCLEOTIDE SEQUENCE</scope>
    <source>
        <strain evidence="9">KasaAsao</strain>
        <tissue evidence="9">Whole Snail</tissue>
    </source>
</reference>
<keyword evidence="6" id="KW-1015">Disulfide bond</keyword>
<accession>A0AAD8F661</accession>
<evidence type="ECO:0000313" key="9">
    <source>
        <dbReference type="EMBL" id="KAK0052790.1"/>
    </source>
</evidence>
<feature type="disulfide bond" evidence="6">
    <location>
        <begin position="193"/>
        <end position="213"/>
    </location>
</feature>
<dbReference type="PANTHER" id="PTHR19282">
    <property type="entry name" value="TETRASPANIN"/>
    <property type="match status" value="1"/>
</dbReference>
<proteinExistence type="inferred from homology"/>
<reference evidence="9" key="1">
    <citation type="journal article" date="2023" name="PLoS Negl. Trop. Dis.">
        <title>A genome sequence for Biomphalaria pfeifferi, the major vector snail for the human-infecting parasite Schistosoma mansoni.</title>
        <authorList>
            <person name="Bu L."/>
            <person name="Lu L."/>
            <person name="Laidemitt M.R."/>
            <person name="Zhang S.M."/>
            <person name="Mutuku M."/>
            <person name="Mkoji G."/>
            <person name="Steinauer M."/>
            <person name="Loker E.S."/>
        </authorList>
    </citation>
    <scope>NUCLEOTIDE SEQUENCE</scope>
    <source>
        <strain evidence="9">KasaAsao</strain>
    </source>
</reference>
<keyword evidence="3 7" id="KW-0812">Transmembrane</keyword>
<evidence type="ECO:0000313" key="10">
    <source>
        <dbReference type="Proteomes" id="UP001233172"/>
    </source>
</evidence>
<sequence>MAHGQTSTSPNPQAQRQRRQSRGPSVIQDRINNTLRRRRKKPDYSAVNPFVKYVLFFTNFIFILVGIAFAAVGIYILSLKNKTVTSFIDFIFDPACILCLAGCIILAVAFFGCGGALRESRLFLKIYYIILSLLLLLEILLVIFIFVFYFVDGAFAKIGLYPEEAFSDAVKKYRDDPDMQGFIDNIQDLLSCCGASNDDNGYLDWNKNSYFNCSPGNPSPEACSVPFSCCKIKPGENINYRCGADMLKKDQMNISSIYVQGCFKGLQEVIKDNIWIVGGTILGIFIPQAFFICLAKALISQIEEQMAKW</sequence>
<dbReference type="PANTHER" id="PTHR19282:SF544">
    <property type="entry name" value="TETRASPANIN"/>
    <property type="match status" value="1"/>
</dbReference>
<organism evidence="9 10">
    <name type="scientific">Biomphalaria pfeifferi</name>
    <name type="common">Bloodfluke planorb</name>
    <name type="synonym">Freshwater snail</name>
    <dbReference type="NCBI Taxonomy" id="112525"/>
    <lineage>
        <taxon>Eukaryota</taxon>
        <taxon>Metazoa</taxon>
        <taxon>Spiralia</taxon>
        <taxon>Lophotrochozoa</taxon>
        <taxon>Mollusca</taxon>
        <taxon>Gastropoda</taxon>
        <taxon>Heterobranchia</taxon>
        <taxon>Euthyneura</taxon>
        <taxon>Panpulmonata</taxon>
        <taxon>Hygrophila</taxon>
        <taxon>Lymnaeoidea</taxon>
        <taxon>Planorbidae</taxon>
        <taxon>Biomphalaria</taxon>
    </lineage>
</organism>
<dbReference type="InterPro" id="IPR018499">
    <property type="entry name" value="Tetraspanin/Peripherin"/>
</dbReference>
<comment type="caution">
    <text evidence="9">The sequence shown here is derived from an EMBL/GenBank/DDBJ whole genome shotgun (WGS) entry which is preliminary data.</text>
</comment>
<feature type="transmembrane region" description="Helical" evidence="7">
    <location>
        <begin position="126"/>
        <end position="151"/>
    </location>
</feature>
<feature type="transmembrane region" description="Helical" evidence="7">
    <location>
        <begin position="274"/>
        <end position="299"/>
    </location>
</feature>
<dbReference type="SUPFAM" id="SSF48652">
    <property type="entry name" value="Tetraspanin"/>
    <property type="match status" value="1"/>
</dbReference>
<evidence type="ECO:0000256" key="5">
    <source>
        <dbReference type="ARBA" id="ARBA00023136"/>
    </source>
</evidence>
<dbReference type="Pfam" id="PF00335">
    <property type="entry name" value="Tetraspanin"/>
    <property type="match status" value="1"/>
</dbReference>
<evidence type="ECO:0000256" key="3">
    <source>
        <dbReference type="ARBA" id="ARBA00022692"/>
    </source>
</evidence>
<dbReference type="AlphaFoldDB" id="A0AAD8F661"/>
<comment type="similarity">
    <text evidence="2 7">Belongs to the tetraspanin (TM4SF) family.</text>
</comment>
<feature type="disulfide bond" evidence="6">
    <location>
        <begin position="192"/>
        <end position="229"/>
    </location>
</feature>
<comment type="subcellular location">
    <subcellularLocation>
        <location evidence="1 7">Membrane</location>
        <topology evidence="1 7">Multi-pass membrane protein</topology>
    </subcellularLocation>
</comment>
<protein>
    <recommendedName>
        <fullName evidence="7">Tetraspanin</fullName>
    </recommendedName>
</protein>
<evidence type="ECO:0000256" key="2">
    <source>
        <dbReference type="ARBA" id="ARBA00006840"/>
    </source>
</evidence>
<dbReference type="Proteomes" id="UP001233172">
    <property type="component" value="Unassembled WGS sequence"/>
</dbReference>
<dbReference type="EMBL" id="JASAOG010000092">
    <property type="protein sequence ID" value="KAK0052790.1"/>
    <property type="molecule type" value="Genomic_DNA"/>
</dbReference>
<keyword evidence="4 7" id="KW-1133">Transmembrane helix</keyword>
<feature type="compositionally biased region" description="Polar residues" evidence="8">
    <location>
        <begin position="1"/>
        <end position="15"/>
    </location>
</feature>
<evidence type="ECO:0000256" key="6">
    <source>
        <dbReference type="PIRSR" id="PIRSR002419-1"/>
    </source>
</evidence>